<gene>
    <name evidence="1" type="ORF">AVEN_75084_1</name>
</gene>
<organism evidence="1 2">
    <name type="scientific">Araneus ventricosus</name>
    <name type="common">Orbweaver spider</name>
    <name type="synonym">Epeira ventricosa</name>
    <dbReference type="NCBI Taxonomy" id="182803"/>
    <lineage>
        <taxon>Eukaryota</taxon>
        <taxon>Metazoa</taxon>
        <taxon>Ecdysozoa</taxon>
        <taxon>Arthropoda</taxon>
        <taxon>Chelicerata</taxon>
        <taxon>Arachnida</taxon>
        <taxon>Araneae</taxon>
        <taxon>Araneomorphae</taxon>
        <taxon>Entelegynae</taxon>
        <taxon>Araneoidea</taxon>
        <taxon>Araneidae</taxon>
        <taxon>Araneus</taxon>
    </lineage>
</organism>
<protein>
    <submittedName>
        <fullName evidence="1">Uncharacterized protein</fullName>
    </submittedName>
</protein>
<evidence type="ECO:0000313" key="2">
    <source>
        <dbReference type="Proteomes" id="UP000499080"/>
    </source>
</evidence>
<dbReference type="EMBL" id="BGPR01158651">
    <property type="protein sequence ID" value="GBL87245.1"/>
    <property type="molecule type" value="Genomic_DNA"/>
</dbReference>
<evidence type="ECO:0000313" key="1">
    <source>
        <dbReference type="EMBL" id="GBL87245.1"/>
    </source>
</evidence>
<name>A0A4Y2B7D3_ARAVE</name>
<dbReference type="OrthoDB" id="8049117at2759"/>
<accession>A0A4Y2B7D3</accession>
<sequence>MVGMTNKAGYTALQIIQNNTLQFIFGLPQWTPLPILYEISNEINMKLRFDRKNMAFFVNQFSALRINSCIWFNNEVNSIISNQVFNRLPCGATLEKCSRLENLSLDRIILIMVPVS</sequence>
<dbReference type="AlphaFoldDB" id="A0A4Y2B7D3"/>
<proteinExistence type="predicted"/>
<comment type="caution">
    <text evidence="1">The sequence shown here is derived from an EMBL/GenBank/DDBJ whole genome shotgun (WGS) entry which is preliminary data.</text>
</comment>
<keyword evidence="2" id="KW-1185">Reference proteome</keyword>
<dbReference type="Proteomes" id="UP000499080">
    <property type="component" value="Unassembled WGS sequence"/>
</dbReference>
<reference evidence="1 2" key="1">
    <citation type="journal article" date="2019" name="Sci. Rep.">
        <title>Orb-weaving spider Araneus ventricosus genome elucidates the spidroin gene catalogue.</title>
        <authorList>
            <person name="Kono N."/>
            <person name="Nakamura H."/>
            <person name="Ohtoshi R."/>
            <person name="Moran D.A.P."/>
            <person name="Shinohara A."/>
            <person name="Yoshida Y."/>
            <person name="Fujiwara M."/>
            <person name="Mori M."/>
            <person name="Tomita M."/>
            <person name="Arakawa K."/>
        </authorList>
    </citation>
    <scope>NUCLEOTIDE SEQUENCE [LARGE SCALE GENOMIC DNA]</scope>
</reference>